<reference evidence="2 3" key="1">
    <citation type="submission" date="2015-09" db="EMBL/GenBank/DDBJ databases">
        <title>Genome sequencing project for genomic taxonomy and phylogenomics of Bacillus-like bacteria.</title>
        <authorList>
            <person name="Liu B."/>
            <person name="Wang J."/>
            <person name="Zhu Y."/>
            <person name="Liu G."/>
            <person name="Chen Q."/>
            <person name="Chen Z."/>
            <person name="Lan J."/>
            <person name="Che J."/>
            <person name="Ge C."/>
            <person name="Shi H."/>
            <person name="Pan Z."/>
            <person name="Liu X."/>
        </authorList>
    </citation>
    <scope>NUCLEOTIDE SEQUENCE [LARGE SCALE GENOMIC DNA]</scope>
    <source>
        <strain evidence="2 3">FJAT-18043</strain>
    </source>
</reference>
<comment type="caution">
    <text evidence="2">The sequence shown here is derived from an EMBL/GenBank/DDBJ whole genome shotgun (WGS) entry which is preliminary data.</text>
</comment>
<sequence>MELKKLFEGMNERYQNLVLFLPVYELNQGKNPKFKDLDLMEIGFGVLLFMLEKMLTERGNVTNEQLNQFLSQLMNEMYQEAYTHEEINELRNYIVDEKLRNNGQDFIYDYMDYQKKEIQYVRFKLIEYDNWTYADHTNKEVKLCLSDKGIELLFKTKEYFSEMQISITLLYFKQQLEKGAYSQVLSIAKELLFQIDTQIRAMDEYGERIKRNVLSAFNQKEMKARLQRSYEQTKNEREQIADLQENVDRVKMNYINGVLDKKGTKNYDIVLEIDRLLQQAAPRHERLFAKKFRLLTTLTNSIQRLIENAFSRHFHFEQEVLENWVEKKITEEKIRKILKPIMPIKVPKAYNPLLSFAPQSIRRKTEDLEEEIIELDEEEAQKQNQLVELREKQEFVLDKELLKFILLPLVDKEFYFVSDGLVSLRKTNFMAYVDLEEKHQQRFLELSIALHQSDYKKFELISEEELIWDTRETRLLCEMTRGHRGLLKIQEFEMYETNKTYTFLDGTIITDYVIRRKDEME</sequence>
<dbReference type="Proteomes" id="UP000050996">
    <property type="component" value="Unassembled WGS sequence"/>
</dbReference>
<organism evidence="2 3">
    <name type="scientific">Cytobacillus solani</name>
    <dbReference type="NCBI Taxonomy" id="1637975"/>
    <lineage>
        <taxon>Bacteria</taxon>
        <taxon>Bacillati</taxon>
        <taxon>Bacillota</taxon>
        <taxon>Bacilli</taxon>
        <taxon>Bacillales</taxon>
        <taxon>Bacillaceae</taxon>
        <taxon>Cytobacillus</taxon>
    </lineage>
</organism>
<accession>A0A0Q3VJ92</accession>
<dbReference type="AlphaFoldDB" id="A0A0Q3VJ92"/>
<gene>
    <name evidence="2" type="ORF">AN957_23445</name>
</gene>
<dbReference type="RefSeq" id="WP_056686356.1">
    <property type="nucleotide sequence ID" value="NZ_LJIX01000006.1"/>
</dbReference>
<evidence type="ECO:0000313" key="3">
    <source>
        <dbReference type="Proteomes" id="UP000050996"/>
    </source>
</evidence>
<evidence type="ECO:0008006" key="4">
    <source>
        <dbReference type="Google" id="ProtNLM"/>
    </source>
</evidence>
<feature type="coiled-coil region" evidence="1">
    <location>
        <begin position="223"/>
        <end position="253"/>
    </location>
</feature>
<evidence type="ECO:0000313" key="2">
    <source>
        <dbReference type="EMBL" id="KQL21227.1"/>
    </source>
</evidence>
<protein>
    <recommendedName>
        <fullName evidence="4">Replicative DNA helicase</fullName>
    </recommendedName>
</protein>
<dbReference type="STRING" id="1637975.AN957_23445"/>
<name>A0A0Q3VJ92_9BACI</name>
<feature type="coiled-coil region" evidence="1">
    <location>
        <begin position="361"/>
        <end position="392"/>
    </location>
</feature>
<keyword evidence="3" id="KW-1185">Reference proteome</keyword>
<dbReference type="EMBL" id="LJIX01000006">
    <property type="protein sequence ID" value="KQL21227.1"/>
    <property type="molecule type" value="Genomic_DNA"/>
</dbReference>
<evidence type="ECO:0000256" key="1">
    <source>
        <dbReference type="SAM" id="Coils"/>
    </source>
</evidence>
<proteinExistence type="predicted"/>
<keyword evidence="1" id="KW-0175">Coiled coil</keyword>
<dbReference type="PATRIC" id="fig|1637975.4.peg.4707"/>